<dbReference type="Gene3D" id="1.10.3380.20">
    <property type="match status" value="1"/>
</dbReference>
<feature type="domain" description="Helicase C-terminal" evidence="11">
    <location>
        <begin position="357"/>
        <end position="560"/>
    </location>
</feature>
<gene>
    <name evidence="12" type="primary">Necator_chrIII.g10051</name>
    <name evidence="12" type="ORF">RB195_009286</name>
</gene>
<keyword evidence="3" id="KW-0677">Repeat</keyword>
<evidence type="ECO:0000313" key="13">
    <source>
        <dbReference type="Proteomes" id="UP001303046"/>
    </source>
</evidence>
<proteinExistence type="predicted"/>
<dbReference type="PANTHER" id="PTHR47961">
    <property type="entry name" value="DNA POLYMERASE THETA, PUTATIVE (AFU_ORTHOLOGUE AFUA_1G05260)-RELATED"/>
    <property type="match status" value="1"/>
</dbReference>
<keyword evidence="2" id="KW-0479">Metal-binding</keyword>
<dbReference type="InterPro" id="IPR014001">
    <property type="entry name" value="Helicase_ATP-bd"/>
</dbReference>
<dbReference type="InterPro" id="IPR003591">
    <property type="entry name" value="Leu-rich_rpt_typical-subtyp"/>
</dbReference>
<dbReference type="InterPro" id="IPR050474">
    <property type="entry name" value="Hel308_SKI2-like"/>
</dbReference>
<keyword evidence="7" id="KW-0067">ATP-binding</keyword>
<dbReference type="InterPro" id="IPR055071">
    <property type="entry name" value="RA_PHLPP-like"/>
</dbReference>
<keyword evidence="13" id="KW-1185">Reference proteome</keyword>
<evidence type="ECO:0000256" key="5">
    <source>
        <dbReference type="ARBA" id="ARBA00022801"/>
    </source>
</evidence>
<evidence type="ECO:0000256" key="7">
    <source>
        <dbReference type="ARBA" id="ARBA00022840"/>
    </source>
</evidence>
<dbReference type="PANTHER" id="PTHR47961:SF12">
    <property type="entry name" value="HELICASE POLQ-LIKE"/>
    <property type="match status" value="1"/>
</dbReference>
<evidence type="ECO:0000256" key="2">
    <source>
        <dbReference type="ARBA" id="ARBA00022723"/>
    </source>
</evidence>
<dbReference type="EMBL" id="JAVFWL010000003">
    <property type="protein sequence ID" value="KAK6741349.1"/>
    <property type="molecule type" value="Genomic_DNA"/>
</dbReference>
<evidence type="ECO:0000256" key="3">
    <source>
        <dbReference type="ARBA" id="ARBA00022737"/>
    </source>
</evidence>
<dbReference type="PROSITE" id="PS51192">
    <property type="entry name" value="HELICASE_ATP_BIND_1"/>
    <property type="match status" value="1"/>
</dbReference>
<feature type="compositionally biased region" description="Low complexity" evidence="9">
    <location>
        <begin position="945"/>
        <end position="959"/>
    </location>
</feature>
<accession>A0ABR1CSN8</accession>
<evidence type="ECO:0000256" key="1">
    <source>
        <dbReference type="ARBA" id="ARBA00022614"/>
    </source>
</evidence>
<dbReference type="SMART" id="SM00369">
    <property type="entry name" value="LRR_TYP"/>
    <property type="match status" value="9"/>
</dbReference>
<dbReference type="InterPro" id="IPR032675">
    <property type="entry name" value="LRR_dom_sf"/>
</dbReference>
<dbReference type="Pfam" id="PF21099">
    <property type="entry name" value="POLQ_helical"/>
    <property type="match status" value="1"/>
</dbReference>
<reference evidence="12 13" key="1">
    <citation type="submission" date="2023-08" db="EMBL/GenBank/DDBJ databases">
        <title>A Necator americanus chromosomal reference genome.</title>
        <authorList>
            <person name="Ilik V."/>
            <person name="Petrzelkova K.J."/>
            <person name="Pardy F."/>
            <person name="Fuh T."/>
            <person name="Niatou-Singa F.S."/>
            <person name="Gouil Q."/>
            <person name="Baker L."/>
            <person name="Ritchie M.E."/>
            <person name="Jex A.R."/>
            <person name="Gazzola D."/>
            <person name="Li H."/>
            <person name="Toshio Fujiwara R."/>
            <person name="Zhan B."/>
            <person name="Aroian R.V."/>
            <person name="Pafco B."/>
            <person name="Schwarz E.M."/>
        </authorList>
    </citation>
    <scope>NUCLEOTIDE SEQUENCE [LARGE SCALE GENOMIC DNA]</scope>
    <source>
        <strain evidence="12 13">Aroian</strain>
        <tissue evidence="12">Whole animal</tissue>
    </source>
</reference>
<dbReference type="CDD" id="cd18795">
    <property type="entry name" value="SF2_C_Ski2"/>
    <property type="match status" value="1"/>
</dbReference>
<dbReference type="Pfam" id="PF00271">
    <property type="entry name" value="Helicase_C"/>
    <property type="match status" value="1"/>
</dbReference>
<evidence type="ECO:0000313" key="12">
    <source>
        <dbReference type="EMBL" id="KAK6741349.1"/>
    </source>
</evidence>
<dbReference type="SMART" id="SM00490">
    <property type="entry name" value="HELICc"/>
    <property type="match status" value="1"/>
</dbReference>
<feature type="region of interest" description="Disordered" evidence="9">
    <location>
        <begin position="44"/>
        <end position="67"/>
    </location>
</feature>
<dbReference type="Pfam" id="PF13855">
    <property type="entry name" value="LRR_8"/>
    <property type="match status" value="3"/>
</dbReference>
<evidence type="ECO:0000259" key="10">
    <source>
        <dbReference type="PROSITE" id="PS51192"/>
    </source>
</evidence>
<dbReference type="SUPFAM" id="SSF52540">
    <property type="entry name" value="P-loop containing nucleoside triphosphate hydrolases"/>
    <property type="match status" value="1"/>
</dbReference>
<dbReference type="Pfam" id="PF00270">
    <property type="entry name" value="DEAD"/>
    <property type="match status" value="1"/>
</dbReference>
<comment type="catalytic activity">
    <reaction evidence="8">
        <text>ATP + H2O = ADP + phosphate + H(+)</text>
        <dbReference type="Rhea" id="RHEA:13065"/>
        <dbReference type="ChEBI" id="CHEBI:15377"/>
        <dbReference type="ChEBI" id="CHEBI:15378"/>
        <dbReference type="ChEBI" id="CHEBI:30616"/>
        <dbReference type="ChEBI" id="CHEBI:43474"/>
        <dbReference type="ChEBI" id="CHEBI:456216"/>
        <dbReference type="EC" id="5.6.2.4"/>
    </reaction>
</comment>
<dbReference type="Proteomes" id="UP001303046">
    <property type="component" value="Unassembled WGS sequence"/>
</dbReference>
<dbReference type="PROSITE" id="PS51194">
    <property type="entry name" value="HELICASE_CTER"/>
    <property type="match status" value="1"/>
</dbReference>
<feature type="compositionally biased region" description="Basic residues" evidence="9">
    <location>
        <begin position="56"/>
        <end position="66"/>
    </location>
</feature>
<dbReference type="Pfam" id="PF23010">
    <property type="entry name" value="RA_3"/>
    <property type="match status" value="1"/>
</dbReference>
<evidence type="ECO:0000256" key="4">
    <source>
        <dbReference type="ARBA" id="ARBA00022741"/>
    </source>
</evidence>
<keyword evidence="6" id="KW-0347">Helicase</keyword>
<dbReference type="Gene3D" id="3.80.10.10">
    <property type="entry name" value="Ribonuclease Inhibitor"/>
    <property type="match status" value="3"/>
</dbReference>
<dbReference type="SUPFAM" id="SSF52058">
    <property type="entry name" value="L domain-like"/>
    <property type="match status" value="2"/>
</dbReference>
<dbReference type="InterPro" id="IPR011545">
    <property type="entry name" value="DEAD/DEAH_box_helicase_dom"/>
</dbReference>
<dbReference type="InterPro" id="IPR027417">
    <property type="entry name" value="P-loop_NTPase"/>
</dbReference>
<dbReference type="Gene3D" id="3.40.50.300">
    <property type="entry name" value="P-loop containing nucleotide triphosphate hydrolases"/>
    <property type="match status" value="2"/>
</dbReference>
<feature type="region of interest" description="Disordered" evidence="9">
    <location>
        <begin position="938"/>
        <end position="960"/>
    </location>
</feature>
<evidence type="ECO:0000259" key="11">
    <source>
        <dbReference type="PROSITE" id="PS51194"/>
    </source>
</evidence>
<dbReference type="CDD" id="cd18026">
    <property type="entry name" value="DEXHc_POLQ-like"/>
    <property type="match status" value="1"/>
</dbReference>
<dbReference type="SUPFAM" id="SSF50729">
    <property type="entry name" value="PH domain-like"/>
    <property type="match status" value="1"/>
</dbReference>
<dbReference type="Pfam" id="PF20470">
    <property type="entry name" value="HTH_61"/>
    <property type="match status" value="1"/>
</dbReference>
<dbReference type="SMART" id="SM00487">
    <property type="entry name" value="DEXDc"/>
    <property type="match status" value="1"/>
</dbReference>
<dbReference type="SUPFAM" id="SSF158702">
    <property type="entry name" value="Sec63 N-terminal domain-like"/>
    <property type="match status" value="1"/>
</dbReference>
<evidence type="ECO:0000256" key="8">
    <source>
        <dbReference type="ARBA" id="ARBA00048988"/>
    </source>
</evidence>
<keyword evidence="1" id="KW-0433">Leucine-rich repeat</keyword>
<sequence length="1626" mass="182213">MTPTSLRQQTCRAHSGRLLRCTPKAAEPFRSPFSDGVQMEFKNDGVKLSSASNPTRSRRSRIKKRRSDIAITPLRNEILQNKSETTPRRSAPILMRDLPPPLLSMKSRDDLDLCGLPKAAADAYIEKRNIKQLYDWQKECLSDQRLRRGSNCIVSLPTGAGKTLIAEVLMLREAIVNKRSSILVLPYVAIVQEKIASLSVFEEVFGIRIEEYAANKGRIPPIKRRKDVSMYIATIEKANNLLNSLIETGELDRIGLIVVDELHMIGDGCRGTIIEQLLCKYLTKGFGQIIGMSATLSNIEELAGFLRAYVFTTSFRPVELHEFVRIGQTMWKVTTTGELELNAELPPNRLSKVDPDGLCQLLIGVIPQHSVLIFCPTKKNCESVATLLAKCVPAEVRKRRLEERRKVIEAMKEDCEGQLSPVLENAMLAGIAYHHSGLTHEERKHIEAAYSEGILCIVCATSTLAAGVNMPARRVIIKSPTIGCSALGKAQYLQMIGRAGRAGFDKKGDSITIVRPGLEERQFRALLCSPIMSCSSGLASLEYLSSFIVDLVTLKIANSLDSLCETLTQTLLYAQSGYAAIRDAVTEAVERLKKEALIVENNEGILSSSQLGTATFVANLSPLDAQRLSSDLSATLNDGLVFSSHFHLLFTIAPYDAACAVDWDLFHTLYLALSDSEKKLLSSYGIPERVILQYIVKKKRLEAGDAAMRLYIGLLLQEIWKQQPHAVVAERFGVDRGWLQNTLQNATSQAAAIAKFSEKIPSLWPLRLLLPELVQKLSDCAVTELIPLMAIDGVKRGRARQLYAAGYKTVAKVAKANYKDLLRDIVNLSRFNAIRMINSAKIILRDLLDEKIEELDAIGVESSEIEKLMKNNTSAVCWFLFGFTSSVLINRCYRCRVLCPCADGVPCWRSVDVDSGNRIATVENNFVSLMISAEHNCDECPSKPGPSTKQPSSPSSASGRIRLFSPEGDRSALATISLDTTAVDLAKAYEVDSIYLQIGNLHIRNLSPKARPLLILREFLASLGHSENAILTRGTDLRFRHLIAFFLGRPVLQPNSVVRSEILVDMCDVRRGKLVHRWSRHKCLLYNGCLRIQKETGEDEVVGLSRCRVDVCDTRRGRCLRVQNSTSVILLRFDDSETLALWSTRCRQSGQRHVYDLSDRKLTLLPETLLCSAPPDIQQLNLRRNSLLIRSSNDATTAQVGWLDDLTRLVSLTSLDLSSNRLSTFPLSITELINLRKLNMASNCIQTVPPNVRLLKRLTSLDLENNWISLLPPQLADCDQLIWLNLKFNRIKQVPEEILLRLPHLIEWSLAGNYIESVTTDQQTRINRLDLRRTSLCGCFRLPSSCFDQLTFLDIRDNCNVSTVHLTNMPSLQVLHCERLQLTSLHLNGQSLTHLHAHHNMLDCLIIMPVPLHLVFMDISYNNFESIPDWICDLPQIDCLRVNNNRLSAVPERLLTVTSMRYLYCKNNRIKSLPDPAENLSLVSCVLHGNQLTELPREFFRRCPKLRHLNVSFNRLTSIPSVSGNIDRNRINTLRLSGNRLDESIVPILMKMRRMKVLDISHNKLRYFDDSALGSLTLLEELNLSSNELSTLSSSIFDLSALQVLRAHSNRVRTIPDLSASPSLQV</sequence>
<organism evidence="12 13">
    <name type="scientific">Necator americanus</name>
    <name type="common">Human hookworm</name>
    <dbReference type="NCBI Taxonomy" id="51031"/>
    <lineage>
        <taxon>Eukaryota</taxon>
        <taxon>Metazoa</taxon>
        <taxon>Ecdysozoa</taxon>
        <taxon>Nematoda</taxon>
        <taxon>Chromadorea</taxon>
        <taxon>Rhabditida</taxon>
        <taxon>Rhabditina</taxon>
        <taxon>Rhabditomorpha</taxon>
        <taxon>Strongyloidea</taxon>
        <taxon>Ancylostomatidae</taxon>
        <taxon>Bunostominae</taxon>
        <taxon>Necator</taxon>
    </lineage>
</organism>
<keyword evidence="5" id="KW-0378">Hydrolase</keyword>
<dbReference type="PROSITE" id="PS51450">
    <property type="entry name" value="LRR"/>
    <property type="match status" value="5"/>
</dbReference>
<keyword evidence="4" id="KW-0547">Nucleotide-binding</keyword>
<dbReference type="InterPro" id="IPR001611">
    <property type="entry name" value="Leu-rich_rpt"/>
</dbReference>
<dbReference type="Gene3D" id="1.10.150.20">
    <property type="entry name" value="5' to 3' exonuclease, C-terminal subdomain"/>
    <property type="match status" value="1"/>
</dbReference>
<dbReference type="SMART" id="SM00364">
    <property type="entry name" value="LRR_BAC"/>
    <property type="match status" value="8"/>
</dbReference>
<evidence type="ECO:0000256" key="6">
    <source>
        <dbReference type="ARBA" id="ARBA00022806"/>
    </source>
</evidence>
<feature type="domain" description="Helicase ATP-binding" evidence="10">
    <location>
        <begin position="143"/>
        <end position="314"/>
    </location>
</feature>
<name>A0ABR1CSN8_NECAM</name>
<dbReference type="InterPro" id="IPR048960">
    <property type="entry name" value="POLQ-like_helical"/>
</dbReference>
<protein>
    <submittedName>
        <fullName evidence="12">Uncharacterized protein</fullName>
    </submittedName>
</protein>
<dbReference type="InterPro" id="IPR001650">
    <property type="entry name" value="Helicase_C-like"/>
</dbReference>
<dbReference type="InterPro" id="IPR046931">
    <property type="entry name" value="HTH_61"/>
</dbReference>
<evidence type="ECO:0000256" key="9">
    <source>
        <dbReference type="SAM" id="MobiDB-lite"/>
    </source>
</evidence>
<comment type="caution">
    <text evidence="12">The sequence shown here is derived from an EMBL/GenBank/DDBJ whole genome shotgun (WGS) entry which is preliminary data.</text>
</comment>